<name>B2ZXV6_9CAUD</name>
<evidence type="ECO:0000313" key="1">
    <source>
        <dbReference type="EMBL" id="BAG41532.1"/>
    </source>
</evidence>
<reference evidence="1 2" key="1">
    <citation type="journal article" date="2010" name="Virology">
        <title>A jumbo phage infecting the phytopathogen Ralstonia solanacearum defines a new lineage of the Myoviridae family.</title>
        <authorList>
            <person name="Yamada T."/>
            <person name="Satoh S."/>
            <person name="Ishikawa H."/>
            <person name="Fujiwara A."/>
            <person name="Kawasaki T."/>
            <person name="Fujie M."/>
            <person name="Ogata H."/>
        </authorList>
    </citation>
    <scope>NUCLEOTIDE SEQUENCE [LARGE SCALE GENOMIC DNA]</scope>
</reference>
<organism evidence="1 2">
    <name type="scientific">Ralstonia phage phiRSL1</name>
    <dbReference type="NCBI Taxonomy" id="1980924"/>
    <lineage>
        <taxon>Viruses</taxon>
        <taxon>Duplodnaviria</taxon>
        <taxon>Heunggongvirae</taxon>
        <taxon>Uroviricota</taxon>
        <taxon>Caudoviricetes</taxon>
        <taxon>Mieseafarmvirus</taxon>
        <taxon>Mieseafarmvirus RSL1</taxon>
    </lineage>
</organism>
<sequence length="215" mass="24854">MHNSERRILVLPLRASIPRGFSCDVELAPISRDPVGSALSPFFLGPCSAPDGLEFQNMENLWQYSKVYKHLGHLVEDGPRHNLPSDEYMRWRADGAARTRADRYPAGRGVRPAYSYWPVTRWAPHLDYVAARKTIYIPEYARLARHIDLYKDLRAQYKKGARIVLRDFDAYSLWDTDLTYVDVIENPKRKMGHAFVLAMMLELGTHFYRGLLVRG</sequence>
<dbReference type="EMBL" id="AB366653">
    <property type="protein sequence ID" value="BAG41532.1"/>
    <property type="molecule type" value="Genomic_DNA"/>
</dbReference>
<dbReference type="RefSeq" id="YP_001949962.1">
    <property type="nucleotide sequence ID" value="NC_010811.2"/>
</dbReference>
<accession>B2ZXV6</accession>
<dbReference type="KEGG" id="vg:6369891"/>
<dbReference type="Proteomes" id="UP000001034">
    <property type="component" value="Segment"/>
</dbReference>
<dbReference type="GeneID" id="6369891"/>
<dbReference type="OrthoDB" id="36730at10239"/>
<protein>
    <submittedName>
        <fullName evidence="1">Uncharacterized protein</fullName>
    </submittedName>
</protein>
<evidence type="ECO:0000313" key="2">
    <source>
        <dbReference type="Proteomes" id="UP000001034"/>
    </source>
</evidence>
<proteinExistence type="predicted"/>
<keyword evidence="2" id="KW-1185">Reference proteome</keyword>